<dbReference type="EMBL" id="LNYH01000141">
    <property type="protein sequence ID" value="KTD15886.1"/>
    <property type="molecule type" value="Genomic_DNA"/>
</dbReference>
<sequence length="155" mass="17627">MNKEICPICGEQALKHEIRPVPYTYKGHTFTIDQPAEWCSSCGEGIINPEDNKAVQARIQGEKARIDGLLTPQQIQKIRKFLKLNQKEASRLFGGGVNAFNRYENGITPIPKPLSLLLTILEKHPNQLDELLEYADNFTHNRPLKRNHATDRSHS</sequence>
<dbReference type="GO" id="GO:0003677">
    <property type="term" value="F:DNA binding"/>
    <property type="evidence" value="ECO:0007669"/>
    <property type="project" value="InterPro"/>
</dbReference>
<dbReference type="InterPro" id="IPR032758">
    <property type="entry name" value="MqsA/HigA-2"/>
</dbReference>
<feature type="domain" description="HTH cro/C1-type" evidence="1">
    <location>
        <begin position="75"/>
        <end position="128"/>
    </location>
</feature>
<accession>A0A0W0V717</accession>
<reference evidence="2 3" key="1">
    <citation type="submission" date="2015-11" db="EMBL/GenBank/DDBJ databases">
        <title>Genomic analysis of 38 Legionella species identifies large and diverse effector repertoires.</title>
        <authorList>
            <person name="Burstein D."/>
            <person name="Amaro F."/>
            <person name="Zusman T."/>
            <person name="Lifshitz Z."/>
            <person name="Cohen O."/>
            <person name="Gilbert J.A."/>
            <person name="Pupko T."/>
            <person name="Shuman H.A."/>
            <person name="Segal G."/>
        </authorList>
    </citation>
    <scope>NUCLEOTIDE SEQUENCE [LARGE SCALE GENOMIC DNA]</scope>
    <source>
        <strain evidence="2 3">Bercovier 4</strain>
    </source>
</reference>
<dbReference type="NCBIfam" id="TIGR03831">
    <property type="entry name" value="YgiT_finger"/>
    <property type="match status" value="1"/>
</dbReference>
<keyword evidence="3" id="KW-1185">Reference proteome</keyword>
<proteinExistence type="predicted"/>
<dbReference type="CDD" id="cd00093">
    <property type="entry name" value="HTH_XRE"/>
    <property type="match status" value="1"/>
</dbReference>
<name>A0A0W0V717_9GAMM</name>
<gene>
    <name evidence="2" type="primary">mqsA</name>
    <name evidence="2" type="ORF">Lisr_2273</name>
</gene>
<dbReference type="InterPro" id="IPR022452">
    <property type="entry name" value="MqsA"/>
</dbReference>
<dbReference type="OrthoDB" id="7349669at2"/>
<dbReference type="InterPro" id="IPR022453">
    <property type="entry name" value="Znf_MqsA-type"/>
</dbReference>
<dbReference type="Pfam" id="PF15731">
    <property type="entry name" value="MqsA_antitoxin"/>
    <property type="match status" value="1"/>
</dbReference>
<dbReference type="Gene3D" id="3.10.20.860">
    <property type="match status" value="1"/>
</dbReference>
<dbReference type="Gene3D" id="1.10.260.40">
    <property type="entry name" value="lambda repressor-like DNA-binding domains"/>
    <property type="match status" value="1"/>
</dbReference>
<protein>
    <submittedName>
        <fullName evidence="2">Antitoxin MqsA</fullName>
    </submittedName>
</protein>
<evidence type="ECO:0000313" key="2">
    <source>
        <dbReference type="EMBL" id="KTD15886.1"/>
    </source>
</evidence>
<comment type="caution">
    <text evidence="2">The sequence shown here is derived from an EMBL/GenBank/DDBJ whole genome shotgun (WGS) entry which is preliminary data.</text>
</comment>
<dbReference type="RefSeq" id="WP_058502567.1">
    <property type="nucleotide sequence ID" value="NZ_CAAAJA010000064.1"/>
</dbReference>
<dbReference type="PROSITE" id="PS50943">
    <property type="entry name" value="HTH_CROC1"/>
    <property type="match status" value="1"/>
</dbReference>
<dbReference type="InterPro" id="IPR010982">
    <property type="entry name" value="Lambda_DNA-bd_dom_sf"/>
</dbReference>
<organism evidence="2 3">
    <name type="scientific">Legionella israelensis</name>
    <dbReference type="NCBI Taxonomy" id="454"/>
    <lineage>
        <taxon>Bacteria</taxon>
        <taxon>Pseudomonadati</taxon>
        <taxon>Pseudomonadota</taxon>
        <taxon>Gammaproteobacteria</taxon>
        <taxon>Legionellales</taxon>
        <taxon>Legionellaceae</taxon>
        <taxon>Legionella</taxon>
    </lineage>
</organism>
<evidence type="ECO:0000313" key="3">
    <source>
        <dbReference type="Proteomes" id="UP000054761"/>
    </source>
</evidence>
<dbReference type="NCBIfam" id="TIGR03830">
    <property type="entry name" value="CxxCG_CxxCG_HTH"/>
    <property type="match status" value="1"/>
</dbReference>
<dbReference type="PATRIC" id="fig|454.4.peg.2487"/>
<dbReference type="SUPFAM" id="SSF47413">
    <property type="entry name" value="lambda repressor-like DNA-binding domains"/>
    <property type="match status" value="1"/>
</dbReference>
<dbReference type="CDD" id="cd12870">
    <property type="entry name" value="MqsA"/>
    <property type="match status" value="1"/>
</dbReference>
<dbReference type="STRING" id="454.Lisr_2273"/>
<dbReference type="Proteomes" id="UP000054761">
    <property type="component" value="Unassembled WGS sequence"/>
</dbReference>
<evidence type="ECO:0000259" key="1">
    <source>
        <dbReference type="PROSITE" id="PS50943"/>
    </source>
</evidence>
<dbReference type="AlphaFoldDB" id="A0A0W0V717"/>
<dbReference type="InterPro" id="IPR001387">
    <property type="entry name" value="Cro/C1-type_HTH"/>
</dbReference>